<dbReference type="GO" id="GO:0046872">
    <property type="term" value="F:metal ion binding"/>
    <property type="evidence" value="ECO:0007669"/>
    <property type="project" value="UniProtKB-KW"/>
</dbReference>
<evidence type="ECO:0000256" key="10">
    <source>
        <dbReference type="ARBA" id="ARBA00048807"/>
    </source>
</evidence>
<evidence type="ECO:0000256" key="1">
    <source>
        <dbReference type="ARBA" id="ARBA00001947"/>
    </source>
</evidence>
<comment type="pathway">
    <text evidence="2">Purine metabolism; 7-cyano-7-deazaguanine biosynthesis.</text>
</comment>
<evidence type="ECO:0000256" key="6">
    <source>
        <dbReference type="ARBA" id="ARBA00022723"/>
    </source>
</evidence>
<dbReference type="Pfam" id="PF01242">
    <property type="entry name" value="PTPS"/>
    <property type="match status" value="1"/>
</dbReference>
<dbReference type="OrthoDB" id="5820615at2"/>
<sequence length="282" mass="31657">MHLFVDNLTNVDFSYLCPERGLLGETWLAHVQMDGKLDEQGMVCDFGEVKKVTRLWLDAEVDHRLLVPADADNLTLTETGDQLQLVWRFGDGLSLQCRSPRQAICLVEAPVITPANLARWSVAQLAPQFPRSVARLQVGFSEENIDGPFYHYSHGLKKHAGNCQRIAHGHRSRIDIWQNGRPAPALEHQWAERWQDIYIGTREDLIAAPELDGVPCYQFSYAAQQGDFELILPQACCYLIDTDSTVEYIASHIAATLKLQHPNTVIKVKAYEGLGKGAIAEH</sequence>
<reference evidence="11 12" key="1">
    <citation type="submission" date="2019-06" db="EMBL/GenBank/DDBJ databases">
        <title>Whole genome sequence for Cellvibrionaceae sp. R142.</title>
        <authorList>
            <person name="Wang G."/>
        </authorList>
    </citation>
    <scope>NUCLEOTIDE SEQUENCE [LARGE SCALE GENOMIC DNA]</scope>
    <source>
        <strain evidence="11 12">R142</strain>
    </source>
</reference>
<evidence type="ECO:0000256" key="3">
    <source>
        <dbReference type="ARBA" id="ARBA00008900"/>
    </source>
</evidence>
<evidence type="ECO:0000256" key="2">
    <source>
        <dbReference type="ARBA" id="ARBA00005061"/>
    </source>
</evidence>
<evidence type="ECO:0000256" key="9">
    <source>
        <dbReference type="ARBA" id="ARBA00031449"/>
    </source>
</evidence>
<dbReference type="GO" id="GO:0070497">
    <property type="term" value="F:6-carboxytetrahydropterin synthase activity"/>
    <property type="evidence" value="ECO:0007669"/>
    <property type="project" value="UniProtKB-EC"/>
</dbReference>
<comment type="caution">
    <text evidence="11">The sequence shown here is derived from an EMBL/GenBank/DDBJ whole genome shotgun (WGS) entry which is preliminary data.</text>
</comment>
<comment type="cofactor">
    <cofactor evidence="1">
        <name>Zn(2+)</name>
        <dbReference type="ChEBI" id="CHEBI:29105"/>
    </cofactor>
</comment>
<proteinExistence type="inferred from homology"/>
<keyword evidence="6" id="KW-0479">Metal-binding</keyword>
<dbReference type="RefSeq" id="WP_142930180.1">
    <property type="nucleotide sequence ID" value="NZ_ML660119.1"/>
</dbReference>
<gene>
    <name evidence="11" type="ORF">FKG94_27565</name>
</gene>
<dbReference type="Proteomes" id="UP000319732">
    <property type="component" value="Unassembled WGS sequence"/>
</dbReference>
<comment type="similarity">
    <text evidence="3">Belongs to the PTPS family. QueD subfamily.</text>
</comment>
<keyword evidence="8" id="KW-0456">Lyase</keyword>
<evidence type="ECO:0000256" key="7">
    <source>
        <dbReference type="ARBA" id="ARBA00022833"/>
    </source>
</evidence>
<dbReference type="InterPro" id="IPR007115">
    <property type="entry name" value="6-PTP_synth/QueD"/>
</dbReference>
<dbReference type="PANTHER" id="PTHR12589:SF7">
    <property type="entry name" value="6-PYRUVOYL TETRAHYDROBIOPTERIN SYNTHASE"/>
    <property type="match status" value="1"/>
</dbReference>
<evidence type="ECO:0000256" key="4">
    <source>
        <dbReference type="ARBA" id="ARBA00012982"/>
    </source>
</evidence>
<dbReference type="UniPathway" id="UPA00391"/>
<comment type="catalytic activity">
    <reaction evidence="10">
        <text>7,8-dihydroneopterin 3'-triphosphate + H2O = 6-carboxy-5,6,7,8-tetrahydropterin + triphosphate + acetaldehyde + 2 H(+)</text>
        <dbReference type="Rhea" id="RHEA:27966"/>
        <dbReference type="ChEBI" id="CHEBI:15343"/>
        <dbReference type="ChEBI" id="CHEBI:15377"/>
        <dbReference type="ChEBI" id="CHEBI:15378"/>
        <dbReference type="ChEBI" id="CHEBI:18036"/>
        <dbReference type="ChEBI" id="CHEBI:58462"/>
        <dbReference type="ChEBI" id="CHEBI:61032"/>
        <dbReference type="EC" id="4.1.2.50"/>
    </reaction>
</comment>
<protein>
    <recommendedName>
        <fullName evidence="5">6-carboxy-5,6,7,8-tetrahydropterin synthase</fullName>
        <ecNumber evidence="4">4.1.2.50</ecNumber>
    </recommendedName>
    <alternativeName>
        <fullName evidence="9">Queuosine biosynthesis protein QueD</fullName>
    </alternativeName>
</protein>
<dbReference type="InterPro" id="IPR038418">
    <property type="entry name" value="6-PTP_synth/QueD_sf"/>
</dbReference>
<evidence type="ECO:0000313" key="12">
    <source>
        <dbReference type="Proteomes" id="UP000319732"/>
    </source>
</evidence>
<evidence type="ECO:0000313" key="11">
    <source>
        <dbReference type="EMBL" id="TQV66135.1"/>
    </source>
</evidence>
<dbReference type="AlphaFoldDB" id="A0A545SMD4"/>
<dbReference type="SUPFAM" id="SSF55620">
    <property type="entry name" value="Tetrahydrobiopterin biosynthesis enzymes-like"/>
    <property type="match status" value="2"/>
</dbReference>
<name>A0A545SMD4_9GAMM</name>
<evidence type="ECO:0000256" key="8">
    <source>
        <dbReference type="ARBA" id="ARBA00023239"/>
    </source>
</evidence>
<keyword evidence="12" id="KW-1185">Reference proteome</keyword>
<dbReference type="EC" id="4.1.2.50" evidence="4"/>
<dbReference type="Gene3D" id="3.30.479.10">
    <property type="entry name" value="6-pyruvoyl tetrahydropterin synthase/QueD"/>
    <property type="match status" value="2"/>
</dbReference>
<organism evidence="11 12">
    <name type="scientific">Exilibacterium tricleocarpae</name>
    <dbReference type="NCBI Taxonomy" id="2591008"/>
    <lineage>
        <taxon>Bacteria</taxon>
        <taxon>Pseudomonadati</taxon>
        <taxon>Pseudomonadota</taxon>
        <taxon>Gammaproteobacteria</taxon>
        <taxon>Cellvibrionales</taxon>
        <taxon>Cellvibrionaceae</taxon>
        <taxon>Exilibacterium</taxon>
    </lineage>
</organism>
<keyword evidence="7" id="KW-0862">Zinc</keyword>
<dbReference type="PANTHER" id="PTHR12589">
    <property type="entry name" value="PYRUVOYL TETRAHYDROBIOPTERIN SYNTHASE"/>
    <property type="match status" value="1"/>
</dbReference>
<accession>A0A545SMD4</accession>
<evidence type="ECO:0000256" key="5">
    <source>
        <dbReference type="ARBA" id="ARBA00018141"/>
    </source>
</evidence>
<dbReference type="EMBL" id="VHSG01000044">
    <property type="protein sequence ID" value="TQV66135.1"/>
    <property type="molecule type" value="Genomic_DNA"/>
</dbReference>